<feature type="transmembrane region" description="Helical" evidence="1">
    <location>
        <begin position="42"/>
        <end position="66"/>
    </location>
</feature>
<keyword evidence="1" id="KW-1133">Transmembrane helix</keyword>
<organism evidence="2 3">
    <name type="scientific">Trichlorobacter lovleyi (strain ATCC BAA-1151 / DSM 17278 / SZ)</name>
    <name type="common">Geobacter lovleyi</name>
    <dbReference type="NCBI Taxonomy" id="398767"/>
    <lineage>
        <taxon>Bacteria</taxon>
        <taxon>Pseudomonadati</taxon>
        <taxon>Thermodesulfobacteriota</taxon>
        <taxon>Desulfuromonadia</taxon>
        <taxon>Geobacterales</taxon>
        <taxon>Geobacteraceae</taxon>
        <taxon>Trichlorobacter</taxon>
    </lineage>
</organism>
<keyword evidence="1" id="KW-0472">Membrane</keyword>
<reference evidence="2 3" key="1">
    <citation type="submission" date="2008-05" db="EMBL/GenBank/DDBJ databases">
        <title>Complete sequence of plasmid of Geobacter lovleyi SZ.</title>
        <authorList>
            <consortium name="US DOE Joint Genome Institute"/>
            <person name="Lucas S."/>
            <person name="Copeland A."/>
            <person name="Lapidus A."/>
            <person name="Glavina del Rio T."/>
            <person name="Dalin E."/>
            <person name="Tice H."/>
            <person name="Bruce D."/>
            <person name="Goodwin L."/>
            <person name="Pitluck S."/>
            <person name="Chertkov O."/>
            <person name="Meincke L."/>
            <person name="Brettin T."/>
            <person name="Detter J.C."/>
            <person name="Han C."/>
            <person name="Tapia R."/>
            <person name="Kuske C.R."/>
            <person name="Schmutz J."/>
            <person name="Larimer F."/>
            <person name="Land M."/>
            <person name="Hauser L."/>
            <person name="Kyrpides N."/>
            <person name="Mikhailova N."/>
            <person name="Sung Y."/>
            <person name="Fletcher K.E."/>
            <person name="Ritalahti K.M."/>
            <person name="Loeffler F.E."/>
            <person name="Richardson P."/>
        </authorList>
    </citation>
    <scope>NUCLEOTIDE SEQUENCE [LARGE SCALE GENOMIC DNA]</scope>
    <source>
        <strain evidence="3">ATCC BAA-1151 / DSM 17278 / SZ</strain>
        <plasmid evidence="3">Plasmid pGLOV01</plasmid>
    </source>
</reference>
<dbReference type="HOGENOM" id="CLU_1183666_0_0_7"/>
<geneLocation type="plasmid" evidence="2 3">
    <name>pGLOV01</name>
</geneLocation>
<accession>B3EBV9</accession>
<keyword evidence="2" id="KW-0614">Plasmid</keyword>
<sequence length="234" mass="26504">MQFFKGLVTGVIGLYLSTYIYKTATHPDATTLDFVAHSFNKAFPTIIVIIFVSLGLSFVIWSYFWFQNNSKEIAEDEINRARERAEEIKCDAHTSVAEFRKDNEKTCFKLRMDAESLYAAAKEKYDAIVHKELDLEEHYAKLVAKLESDFAAKRSAYIVEIDGLVKKNEKLQSDFSNMVGHYTDALKNNGLASIAGKYDKRANRTLDATHYSTPGTENILRGNEPWADAPVQPV</sequence>
<dbReference type="AlphaFoldDB" id="B3EBV9"/>
<evidence type="ECO:0000313" key="3">
    <source>
        <dbReference type="Proteomes" id="UP000002420"/>
    </source>
</evidence>
<evidence type="ECO:0000256" key="1">
    <source>
        <dbReference type="SAM" id="Phobius"/>
    </source>
</evidence>
<keyword evidence="3" id="KW-1185">Reference proteome</keyword>
<protein>
    <submittedName>
        <fullName evidence="2">Uncharacterized protein</fullName>
    </submittedName>
</protein>
<keyword evidence="1" id="KW-0812">Transmembrane</keyword>
<gene>
    <name evidence="2" type="ordered locus">Glov_3692</name>
</gene>
<proteinExistence type="predicted"/>
<evidence type="ECO:0000313" key="2">
    <source>
        <dbReference type="EMBL" id="ACD97391.1"/>
    </source>
</evidence>
<dbReference type="KEGG" id="glo:Glov_3692"/>
<name>B3EBV9_TRIL1</name>
<dbReference type="Proteomes" id="UP000002420">
    <property type="component" value="Plasmid pGLOV01"/>
</dbReference>
<dbReference type="RefSeq" id="WP_012471709.1">
    <property type="nucleotide sequence ID" value="NC_010815.1"/>
</dbReference>
<dbReference type="EMBL" id="CP001090">
    <property type="protein sequence ID" value="ACD97391.1"/>
    <property type="molecule type" value="Genomic_DNA"/>
</dbReference>